<evidence type="ECO:0000313" key="4">
    <source>
        <dbReference type="Proteomes" id="UP000559027"/>
    </source>
</evidence>
<dbReference type="OrthoDB" id="3033783at2759"/>
<keyword evidence="1" id="KW-0472">Membrane</keyword>
<feature type="signal peptide" evidence="2">
    <location>
        <begin position="1"/>
        <end position="31"/>
    </location>
</feature>
<feature type="transmembrane region" description="Helical" evidence="1">
    <location>
        <begin position="254"/>
        <end position="275"/>
    </location>
</feature>
<proteinExistence type="predicted"/>
<evidence type="ECO:0000313" key="3">
    <source>
        <dbReference type="EMBL" id="KAF5362315.1"/>
    </source>
</evidence>
<evidence type="ECO:0000256" key="1">
    <source>
        <dbReference type="SAM" id="Phobius"/>
    </source>
</evidence>
<dbReference type="EMBL" id="JAACJO010000002">
    <property type="protein sequence ID" value="KAF5362315.1"/>
    <property type="molecule type" value="Genomic_DNA"/>
</dbReference>
<feature type="chain" id="PRO_5034165939" evidence="2">
    <location>
        <begin position="32"/>
        <end position="338"/>
    </location>
</feature>
<dbReference type="AlphaFoldDB" id="A0A8H5LLU6"/>
<protein>
    <submittedName>
        <fullName evidence="3">Uncharacterized protein</fullName>
    </submittedName>
</protein>
<sequence>MMSIAAAMSRTRRAASLLLLFCAFFVDQVACKGGKGGGGRKGGGSDFSGDSSSLNLDPGLTAVFAITIIIAVFTLYQLGRSANRLKKPVLPPGAPTLQYDVGKLFLWTLFSYLVIYLLWNILFAVFIVVDNGIAISPLAAGVYFVGQASDVLFLGMVLAIIAYRQRIQLNPGEKLFNLKSFLDGWVLSTMLLLGVAQDALLGAAMGGMIFPNSLDILNFSIAYEAFNFVASMNVIGTAIMAYRRMNKSGITDNILRSAALFVSPFIFIRALYRIIAVGLTANVRNGVFIDRETLFIVTTVIGGVTSIIVAGLCLFMGAPPTPKKGDKNKDVQYEPVKV</sequence>
<comment type="caution">
    <text evidence="3">The sequence shown here is derived from an EMBL/GenBank/DDBJ whole genome shotgun (WGS) entry which is preliminary data.</text>
</comment>
<organism evidence="3 4">
    <name type="scientific">Leucocoprinus leucothites</name>
    <dbReference type="NCBI Taxonomy" id="201217"/>
    <lineage>
        <taxon>Eukaryota</taxon>
        <taxon>Fungi</taxon>
        <taxon>Dikarya</taxon>
        <taxon>Basidiomycota</taxon>
        <taxon>Agaricomycotina</taxon>
        <taxon>Agaricomycetes</taxon>
        <taxon>Agaricomycetidae</taxon>
        <taxon>Agaricales</taxon>
        <taxon>Agaricineae</taxon>
        <taxon>Agaricaceae</taxon>
        <taxon>Leucocoprinus</taxon>
    </lineage>
</organism>
<dbReference type="Proteomes" id="UP000559027">
    <property type="component" value="Unassembled WGS sequence"/>
</dbReference>
<gene>
    <name evidence="3" type="ORF">D9756_002028</name>
</gene>
<keyword evidence="2" id="KW-0732">Signal</keyword>
<keyword evidence="4" id="KW-1185">Reference proteome</keyword>
<feature type="transmembrane region" description="Helical" evidence="1">
    <location>
        <begin position="295"/>
        <end position="318"/>
    </location>
</feature>
<accession>A0A8H5LLU6</accession>
<keyword evidence="1" id="KW-0812">Transmembrane</keyword>
<feature type="transmembrane region" description="Helical" evidence="1">
    <location>
        <begin position="141"/>
        <end position="163"/>
    </location>
</feature>
<feature type="transmembrane region" description="Helical" evidence="1">
    <location>
        <begin position="104"/>
        <end position="129"/>
    </location>
</feature>
<feature type="transmembrane region" description="Helical" evidence="1">
    <location>
        <begin position="59"/>
        <end position="78"/>
    </location>
</feature>
<keyword evidence="1" id="KW-1133">Transmembrane helix</keyword>
<feature type="transmembrane region" description="Helical" evidence="1">
    <location>
        <begin position="221"/>
        <end position="242"/>
    </location>
</feature>
<feature type="transmembrane region" description="Helical" evidence="1">
    <location>
        <begin position="184"/>
        <end position="209"/>
    </location>
</feature>
<evidence type="ECO:0000256" key="2">
    <source>
        <dbReference type="SAM" id="SignalP"/>
    </source>
</evidence>
<reference evidence="3 4" key="1">
    <citation type="journal article" date="2020" name="ISME J.">
        <title>Uncovering the hidden diversity of litter-decomposition mechanisms in mushroom-forming fungi.</title>
        <authorList>
            <person name="Floudas D."/>
            <person name="Bentzer J."/>
            <person name="Ahren D."/>
            <person name="Johansson T."/>
            <person name="Persson P."/>
            <person name="Tunlid A."/>
        </authorList>
    </citation>
    <scope>NUCLEOTIDE SEQUENCE [LARGE SCALE GENOMIC DNA]</scope>
    <source>
        <strain evidence="3 4">CBS 146.42</strain>
    </source>
</reference>
<name>A0A8H5LLU6_9AGAR</name>